<dbReference type="InterPro" id="IPR052837">
    <property type="entry name" value="Mitoribosomal_bS21"/>
</dbReference>
<gene>
    <name evidence="5" type="ORF">AC578_10220</name>
</gene>
<evidence type="ECO:0000256" key="2">
    <source>
        <dbReference type="ARBA" id="ARBA00022980"/>
    </source>
</evidence>
<sequence length="327" mass="36425">MSEVMLWKWLVLQLQSLGRRGGAAKSPTLRHAAGASLKSNIGQHSLTHSPPIFHMPMEAFKAGEALLRSSQPLLPFLAPGTYRQASRATATPIARHCRATRVNTARSFSTTPCRHQQQNNSPPGSPSTTPSSQSAASHGILSLLDTLDLNKGTPTAPASQTSRFPSPNVQQQNTPFESIAQELQQAQGKELSSLKNIFNSISRQTTRHGRGPVSYGGNDITSMLNPNGFDGPPAPISSEEKPVDLPKNVGRMQEVNDAKNIDVGRAFRMMESTCVRNRVRKDFLDQRYHERPGMKRKRLKRQRWAKRFKDNFIRTVQLVQRMKKQGW</sequence>
<evidence type="ECO:0000256" key="1">
    <source>
        <dbReference type="ARBA" id="ARBA00006640"/>
    </source>
</evidence>
<accession>A0A139HYV9</accession>
<dbReference type="Pfam" id="PF01165">
    <property type="entry name" value="Ribosomal_S21"/>
    <property type="match status" value="1"/>
</dbReference>
<dbReference type="Proteomes" id="UP000070133">
    <property type="component" value="Unassembled WGS sequence"/>
</dbReference>
<feature type="compositionally biased region" description="Low complexity" evidence="4">
    <location>
        <begin position="116"/>
        <end position="137"/>
    </location>
</feature>
<name>A0A139HYV9_9PEZI</name>
<dbReference type="GO" id="GO:0003735">
    <property type="term" value="F:structural constituent of ribosome"/>
    <property type="evidence" value="ECO:0007669"/>
    <property type="project" value="InterPro"/>
</dbReference>
<reference evidence="5 6" key="1">
    <citation type="submission" date="2015-07" db="EMBL/GenBank/DDBJ databases">
        <title>Comparative genomics of the Sigatoka disease complex on banana suggests a link between parallel evolutionary changes in Pseudocercospora fijiensis and Pseudocercospora eumusae and increased virulence on the banana host.</title>
        <authorList>
            <person name="Chang T.-C."/>
            <person name="Salvucci A."/>
            <person name="Crous P.W."/>
            <person name="Stergiopoulos I."/>
        </authorList>
    </citation>
    <scope>NUCLEOTIDE SEQUENCE [LARGE SCALE GENOMIC DNA]</scope>
    <source>
        <strain evidence="5 6">CBS 114824</strain>
    </source>
</reference>
<comment type="caution">
    <text evidence="5">The sequence shown here is derived from an EMBL/GenBank/DDBJ whole genome shotgun (WGS) entry which is preliminary data.</text>
</comment>
<dbReference type="InterPro" id="IPR001911">
    <property type="entry name" value="Ribosomal_bS21"/>
</dbReference>
<proteinExistence type="inferred from homology"/>
<dbReference type="OrthoDB" id="2501249at2759"/>
<keyword evidence="3" id="KW-0687">Ribonucleoprotein</keyword>
<feature type="compositionally biased region" description="Polar residues" evidence="4">
    <location>
        <begin position="106"/>
        <end position="115"/>
    </location>
</feature>
<evidence type="ECO:0000313" key="6">
    <source>
        <dbReference type="Proteomes" id="UP000070133"/>
    </source>
</evidence>
<keyword evidence="2" id="KW-0689">Ribosomal protein</keyword>
<dbReference type="PANTHER" id="PTHR41237">
    <property type="entry name" value="37S RIBOSOMAL PROTEIN MRP21, MITOCHONDRIAL"/>
    <property type="match status" value="1"/>
</dbReference>
<dbReference type="PANTHER" id="PTHR41237:SF1">
    <property type="entry name" value="SMALL RIBOSOMAL SUBUNIT PROTEIN BS21M"/>
    <property type="match status" value="1"/>
</dbReference>
<organism evidence="5 6">
    <name type="scientific">Pseudocercospora eumusae</name>
    <dbReference type="NCBI Taxonomy" id="321146"/>
    <lineage>
        <taxon>Eukaryota</taxon>
        <taxon>Fungi</taxon>
        <taxon>Dikarya</taxon>
        <taxon>Ascomycota</taxon>
        <taxon>Pezizomycotina</taxon>
        <taxon>Dothideomycetes</taxon>
        <taxon>Dothideomycetidae</taxon>
        <taxon>Mycosphaerellales</taxon>
        <taxon>Mycosphaerellaceae</taxon>
        <taxon>Pseudocercospora</taxon>
    </lineage>
</organism>
<dbReference type="GO" id="GO:0070124">
    <property type="term" value="P:mitochondrial translational initiation"/>
    <property type="evidence" value="ECO:0007669"/>
    <property type="project" value="TreeGrafter"/>
</dbReference>
<evidence type="ECO:0000256" key="3">
    <source>
        <dbReference type="ARBA" id="ARBA00023274"/>
    </source>
</evidence>
<dbReference type="GO" id="GO:0005763">
    <property type="term" value="C:mitochondrial small ribosomal subunit"/>
    <property type="evidence" value="ECO:0007669"/>
    <property type="project" value="TreeGrafter"/>
</dbReference>
<evidence type="ECO:0000313" key="5">
    <source>
        <dbReference type="EMBL" id="KXT07654.1"/>
    </source>
</evidence>
<feature type="compositionally biased region" description="Polar residues" evidence="4">
    <location>
        <begin position="152"/>
        <end position="171"/>
    </location>
</feature>
<evidence type="ECO:0000256" key="4">
    <source>
        <dbReference type="SAM" id="MobiDB-lite"/>
    </source>
</evidence>
<feature type="region of interest" description="Disordered" evidence="4">
    <location>
        <begin position="106"/>
        <end position="171"/>
    </location>
</feature>
<protein>
    <submittedName>
        <fullName evidence="5">Uncharacterized protein</fullName>
    </submittedName>
</protein>
<keyword evidence="6" id="KW-1185">Reference proteome</keyword>
<dbReference type="AlphaFoldDB" id="A0A139HYV9"/>
<dbReference type="STRING" id="321146.A0A139HYV9"/>
<dbReference type="EMBL" id="LFZN01000001">
    <property type="protein sequence ID" value="KXT07654.1"/>
    <property type="molecule type" value="Genomic_DNA"/>
</dbReference>
<comment type="similarity">
    <text evidence="1">Belongs to the bacterial ribosomal protein bS21 family.</text>
</comment>